<dbReference type="AlphaFoldDB" id="A0A1Z5HPJ2"/>
<accession>A0A1Z5HPJ2</accession>
<name>A0A1Z5HPJ2_9FIRM</name>
<sequence length="41" mass="4983">MYLLTLQQSFYKKETLPVDTDICVEKKKAELQRHMRKIRSL</sequence>
<evidence type="ECO:0000313" key="2">
    <source>
        <dbReference type="Proteomes" id="UP000197032"/>
    </source>
</evidence>
<evidence type="ECO:0000313" key="1">
    <source>
        <dbReference type="EMBL" id="GAW91241.1"/>
    </source>
</evidence>
<comment type="caution">
    <text evidence="1">The sequence shown here is derived from an EMBL/GenBank/DDBJ whole genome shotgun (WGS) entry which is preliminary data.</text>
</comment>
<dbReference type="EMBL" id="BDGJ01000010">
    <property type="protein sequence ID" value="GAW91241.1"/>
    <property type="molecule type" value="Genomic_DNA"/>
</dbReference>
<protein>
    <submittedName>
        <fullName evidence="1">Uncharacterized protein</fullName>
    </submittedName>
</protein>
<proteinExistence type="predicted"/>
<organism evidence="1 2">
    <name type="scientific">Calderihabitans maritimus</name>
    <dbReference type="NCBI Taxonomy" id="1246530"/>
    <lineage>
        <taxon>Bacteria</taxon>
        <taxon>Bacillati</taxon>
        <taxon>Bacillota</taxon>
        <taxon>Clostridia</taxon>
        <taxon>Neomoorellales</taxon>
        <taxon>Calderihabitantaceae</taxon>
        <taxon>Calderihabitans</taxon>
    </lineage>
</organism>
<dbReference type="Proteomes" id="UP000197032">
    <property type="component" value="Unassembled WGS sequence"/>
</dbReference>
<keyword evidence="2" id="KW-1185">Reference proteome</keyword>
<reference evidence="2" key="1">
    <citation type="journal article" date="2017" name="Appl. Environ. Microbiol.">
        <title>Genomic analysis of Calderihabitans maritimus KKC1, a thermophilic hydrogenogenic carboxydotrophic bacterium isolated from marine sediment.</title>
        <authorList>
            <person name="Omae K."/>
            <person name="Yoneda Y."/>
            <person name="Fukuyama Y."/>
            <person name="Yoshida T."/>
            <person name="Sako Y."/>
        </authorList>
    </citation>
    <scope>NUCLEOTIDE SEQUENCE [LARGE SCALE GENOMIC DNA]</scope>
    <source>
        <strain evidence="2">KKC1</strain>
    </source>
</reference>
<gene>
    <name evidence="1" type="ORF">KKC1_04030</name>
</gene>